<dbReference type="InterPro" id="IPR019467">
    <property type="entry name" value="Hat1_N"/>
</dbReference>
<dbReference type="Gene3D" id="3.40.630.30">
    <property type="match status" value="1"/>
</dbReference>
<dbReference type="Pfam" id="PF00583">
    <property type="entry name" value="Acetyltransf_1"/>
    <property type="match status" value="1"/>
</dbReference>
<gene>
    <name evidence="8" type="ORF">ZIOFF_016607</name>
</gene>
<accession>A0A8J5HGM5</accession>
<dbReference type="InterPro" id="IPR037113">
    <property type="entry name" value="Hat1_N_sf"/>
</dbReference>
<keyword evidence="9" id="KW-1185">Reference proteome</keyword>
<feature type="domain" description="Histone acetyl transferase HAT1 N-terminal" evidence="7">
    <location>
        <begin position="54"/>
        <end position="205"/>
    </location>
</feature>
<dbReference type="AlphaFoldDB" id="A0A8J5HGM5"/>
<dbReference type="CDD" id="cd04301">
    <property type="entry name" value="NAT_SF"/>
    <property type="match status" value="1"/>
</dbReference>
<evidence type="ECO:0000256" key="4">
    <source>
        <dbReference type="ARBA" id="ARBA00023315"/>
    </source>
</evidence>
<comment type="similarity">
    <text evidence="1">Belongs to the HAT1 family.</text>
</comment>
<dbReference type="Pfam" id="PF10394">
    <property type="entry name" value="Hat1_N"/>
    <property type="match status" value="1"/>
</dbReference>
<dbReference type="InterPro" id="IPR017380">
    <property type="entry name" value="Hist_AcTrfase_B-typ_cat-su"/>
</dbReference>
<keyword evidence="3" id="KW-0808">Transferase</keyword>
<evidence type="ECO:0000256" key="1">
    <source>
        <dbReference type="ARBA" id="ARBA00010543"/>
    </source>
</evidence>
<evidence type="ECO:0000256" key="3">
    <source>
        <dbReference type="ARBA" id="ARBA00022679"/>
    </source>
</evidence>
<dbReference type="Proteomes" id="UP000734854">
    <property type="component" value="Unassembled WGS sequence"/>
</dbReference>
<feature type="domain" description="N-acetyltransferase" evidence="6">
    <location>
        <begin position="237"/>
        <end position="290"/>
    </location>
</feature>
<dbReference type="PANTHER" id="PTHR12046">
    <property type="entry name" value="HISTONE ACETYLTRANSFERASE TYPE B CATALYTIC SUBUNIT"/>
    <property type="match status" value="1"/>
</dbReference>
<dbReference type="GO" id="GO:0004402">
    <property type="term" value="F:histone acetyltransferase activity"/>
    <property type="evidence" value="ECO:0007669"/>
    <property type="project" value="InterPro"/>
</dbReference>
<keyword evidence="4" id="KW-0012">Acyltransferase</keyword>
<dbReference type="EMBL" id="JACMSC010000004">
    <property type="protein sequence ID" value="KAG6526615.1"/>
    <property type="molecule type" value="Genomic_DNA"/>
</dbReference>
<dbReference type="InterPro" id="IPR000182">
    <property type="entry name" value="GNAT_dom"/>
</dbReference>
<dbReference type="EC" id="2.3.1.48" evidence="2"/>
<dbReference type="SUPFAM" id="SSF55729">
    <property type="entry name" value="Acyl-CoA N-acyltransferases (Nat)"/>
    <property type="match status" value="1"/>
</dbReference>
<dbReference type="GO" id="GO:0031509">
    <property type="term" value="P:subtelomeric heterochromatin formation"/>
    <property type="evidence" value="ECO:0007669"/>
    <property type="project" value="InterPro"/>
</dbReference>
<dbReference type="GO" id="GO:0000781">
    <property type="term" value="C:chromosome, telomeric region"/>
    <property type="evidence" value="ECO:0007669"/>
    <property type="project" value="GOC"/>
</dbReference>
<evidence type="ECO:0000259" key="6">
    <source>
        <dbReference type="Pfam" id="PF00583"/>
    </source>
</evidence>
<evidence type="ECO:0000259" key="7">
    <source>
        <dbReference type="Pfam" id="PF10394"/>
    </source>
</evidence>
<comment type="catalytic activity">
    <reaction evidence="5">
        <text>L-lysyl-[protein] + acetyl-CoA = N(6)-acetyl-L-lysyl-[protein] + CoA + H(+)</text>
        <dbReference type="Rhea" id="RHEA:45948"/>
        <dbReference type="Rhea" id="RHEA-COMP:9752"/>
        <dbReference type="Rhea" id="RHEA-COMP:10731"/>
        <dbReference type="ChEBI" id="CHEBI:15378"/>
        <dbReference type="ChEBI" id="CHEBI:29969"/>
        <dbReference type="ChEBI" id="CHEBI:57287"/>
        <dbReference type="ChEBI" id="CHEBI:57288"/>
        <dbReference type="ChEBI" id="CHEBI:61930"/>
        <dbReference type="EC" id="2.3.1.48"/>
    </reaction>
</comment>
<dbReference type="Gene3D" id="3.90.360.10">
    <property type="entry name" value="Histone acetyl transferase 1 (HAT1), N-terminal domain"/>
    <property type="match status" value="1"/>
</dbReference>
<evidence type="ECO:0000256" key="2">
    <source>
        <dbReference type="ARBA" id="ARBA00013184"/>
    </source>
</evidence>
<sequence>MPLKHKGSDSSAEPKKRKRVGFAEIDPGVEPEECIKIFLDLACTDLRLFTYASLTAVKNKDEVGATDSLCIKPIDLNQFFNVDEKIYGYKNLKVNVWLNLVSFHAYAEVTFENKSDRGKGITDLNPALRDIFGESLIAKEQFLQSFSTNRDYISSVIADGAGVTCNSLLNDADGSVIEVVQMKLHSPAVGLLYSRLFPLVLMLVDGGSAIKVTDPNWDIFLAVKKVQDPSGISIVTNVLGFATVYRFFHYPDSIRFRIGQILVLPQYQGQGYGQLLFDSVYSVALSENVYDVTVEDPSEYLQYLRTRIDTNRLLGFDPVKPAIDSVLLRLKEENLSKLSSKPSFIPPANLITLARQKLKINKKMFLACWEVLIYLSLDSGSKCMENFRACFSDHVKGIMVDKESTGGRKELIQVPNQYDPAFSFVVTWSPNSGELNNMNGDTNDQSAQEEQLTHLVAMRMEAIVKIATKILSLQKPR</sequence>
<protein>
    <recommendedName>
        <fullName evidence="2">histone acetyltransferase</fullName>
        <ecNumber evidence="2">2.3.1.48</ecNumber>
    </recommendedName>
</protein>
<evidence type="ECO:0000256" key="5">
    <source>
        <dbReference type="ARBA" id="ARBA00048017"/>
    </source>
</evidence>
<reference evidence="8 9" key="1">
    <citation type="submission" date="2020-08" db="EMBL/GenBank/DDBJ databases">
        <title>Plant Genome Project.</title>
        <authorList>
            <person name="Zhang R.-G."/>
        </authorList>
    </citation>
    <scope>NUCLEOTIDE SEQUENCE [LARGE SCALE GENOMIC DNA]</scope>
    <source>
        <tissue evidence="8">Rhizome</tissue>
    </source>
</reference>
<comment type="caution">
    <text evidence="8">The sequence shown here is derived from an EMBL/GenBank/DDBJ whole genome shotgun (WGS) entry which is preliminary data.</text>
</comment>
<evidence type="ECO:0000313" key="9">
    <source>
        <dbReference type="Proteomes" id="UP000734854"/>
    </source>
</evidence>
<organism evidence="8 9">
    <name type="scientific">Zingiber officinale</name>
    <name type="common">Ginger</name>
    <name type="synonym">Amomum zingiber</name>
    <dbReference type="NCBI Taxonomy" id="94328"/>
    <lineage>
        <taxon>Eukaryota</taxon>
        <taxon>Viridiplantae</taxon>
        <taxon>Streptophyta</taxon>
        <taxon>Embryophyta</taxon>
        <taxon>Tracheophyta</taxon>
        <taxon>Spermatophyta</taxon>
        <taxon>Magnoliopsida</taxon>
        <taxon>Liliopsida</taxon>
        <taxon>Zingiberales</taxon>
        <taxon>Zingiberaceae</taxon>
        <taxon>Zingiber</taxon>
    </lineage>
</organism>
<dbReference type="GO" id="GO:0005634">
    <property type="term" value="C:nucleus"/>
    <property type="evidence" value="ECO:0007669"/>
    <property type="project" value="InterPro"/>
</dbReference>
<name>A0A8J5HGM5_ZINOF</name>
<evidence type="ECO:0000313" key="8">
    <source>
        <dbReference type="EMBL" id="KAG6526615.1"/>
    </source>
</evidence>
<proteinExistence type="inferred from homology"/>
<dbReference type="InterPro" id="IPR016181">
    <property type="entry name" value="Acyl_CoA_acyltransferase"/>
</dbReference>